<evidence type="ECO:0000313" key="1">
    <source>
        <dbReference type="EMBL" id="MBX46131.1"/>
    </source>
</evidence>
<dbReference type="EMBL" id="GGEC01065647">
    <property type="protein sequence ID" value="MBX46131.1"/>
    <property type="molecule type" value="Transcribed_RNA"/>
</dbReference>
<organism evidence="1">
    <name type="scientific">Rhizophora mucronata</name>
    <name type="common">Asiatic mangrove</name>
    <dbReference type="NCBI Taxonomy" id="61149"/>
    <lineage>
        <taxon>Eukaryota</taxon>
        <taxon>Viridiplantae</taxon>
        <taxon>Streptophyta</taxon>
        <taxon>Embryophyta</taxon>
        <taxon>Tracheophyta</taxon>
        <taxon>Spermatophyta</taxon>
        <taxon>Magnoliopsida</taxon>
        <taxon>eudicotyledons</taxon>
        <taxon>Gunneridae</taxon>
        <taxon>Pentapetalae</taxon>
        <taxon>rosids</taxon>
        <taxon>fabids</taxon>
        <taxon>Malpighiales</taxon>
        <taxon>Rhizophoraceae</taxon>
        <taxon>Rhizophora</taxon>
    </lineage>
</organism>
<reference evidence="1" key="1">
    <citation type="submission" date="2018-02" db="EMBL/GenBank/DDBJ databases">
        <title>Rhizophora mucronata_Transcriptome.</title>
        <authorList>
            <person name="Meera S.P."/>
            <person name="Sreeshan A."/>
            <person name="Augustine A."/>
        </authorList>
    </citation>
    <scope>NUCLEOTIDE SEQUENCE</scope>
    <source>
        <tissue evidence="1">Leaf</tissue>
    </source>
</reference>
<proteinExistence type="predicted"/>
<sequence>MPFFFYHLNLGIWYIEDAAKKKVQVHKMLCG</sequence>
<name>A0A2P2NUV1_RHIMU</name>
<protein>
    <submittedName>
        <fullName evidence="1">Uncharacterized protein</fullName>
    </submittedName>
</protein>
<accession>A0A2P2NUV1</accession>
<dbReference type="AlphaFoldDB" id="A0A2P2NUV1"/>